<gene>
    <name evidence="2" type="ordered locus">ELI_07245</name>
</gene>
<keyword evidence="3" id="KW-1185">Reference proteome</keyword>
<dbReference type="OrthoDB" id="7282816at2"/>
<dbReference type="EMBL" id="CP000157">
    <property type="protein sequence ID" value="ABC63541.1"/>
    <property type="molecule type" value="Genomic_DNA"/>
</dbReference>
<dbReference type="KEGG" id="eli:ELI_07245"/>
<reference evidence="3" key="1">
    <citation type="journal article" date="2009" name="J. Bacteriol.">
        <title>Complete genome sequence of Erythrobacter litoralis HTCC2594.</title>
        <authorList>
            <person name="Oh H.M."/>
            <person name="Giovannoni S.J."/>
            <person name="Ferriera S."/>
            <person name="Johnson J."/>
            <person name="Cho J.C."/>
        </authorList>
    </citation>
    <scope>NUCLEOTIDE SEQUENCE [LARGE SCALE GENOMIC DNA]</scope>
    <source>
        <strain evidence="3">HTCC2594</strain>
    </source>
</reference>
<name>Q2N9V0_ERYLH</name>
<protein>
    <submittedName>
        <fullName evidence="2">Uncharacterized protein</fullName>
    </submittedName>
</protein>
<feature type="region of interest" description="Disordered" evidence="1">
    <location>
        <begin position="242"/>
        <end position="265"/>
    </location>
</feature>
<accession>Q2N9V0</accession>
<dbReference type="HOGENOM" id="CLU_920522_0_0_5"/>
<dbReference type="RefSeq" id="WP_011414377.1">
    <property type="nucleotide sequence ID" value="NC_007722.1"/>
</dbReference>
<dbReference type="STRING" id="314225.ELI_07245"/>
<sequence length="302" mass="34538">MTRRTDNRTTRLPVPAGEIPTFDPVPIKPRSDGWTPERQRDFIAALADTGSVEAACKAVNMSTVGAYRIRRLPEGASFRAAWDAALECGVQRLEDVAMDRALNGVEETLHYHGQEVGKRRKYNDRLLMFMLRNRAPERYAVGVNGGKGAGALKGLNAVGKMEKRRLKNKWRKKWEKDWGKEQLKREVATMESINAKIDRIREKEERLESPRVRALREALDEAVREDKANRYSAYRDPEHELYRMPRHPDDMDVMPYELSEGETEEDYAGIVSDLSFCAPEAEGEEADGDGRRVRTLKDNSWT</sequence>
<feature type="region of interest" description="Disordered" evidence="1">
    <location>
        <begin position="1"/>
        <end position="34"/>
    </location>
</feature>
<evidence type="ECO:0000313" key="2">
    <source>
        <dbReference type="EMBL" id="ABC63541.1"/>
    </source>
</evidence>
<organism evidence="2 3">
    <name type="scientific">Erythrobacter litoralis (strain HTCC2594)</name>
    <dbReference type="NCBI Taxonomy" id="314225"/>
    <lineage>
        <taxon>Bacteria</taxon>
        <taxon>Pseudomonadati</taxon>
        <taxon>Pseudomonadota</taxon>
        <taxon>Alphaproteobacteria</taxon>
        <taxon>Sphingomonadales</taxon>
        <taxon>Erythrobacteraceae</taxon>
        <taxon>Erythrobacter/Porphyrobacter group</taxon>
        <taxon>Erythrobacter</taxon>
    </lineage>
</organism>
<dbReference type="AlphaFoldDB" id="Q2N9V0"/>
<feature type="compositionally biased region" description="Basic and acidic residues" evidence="1">
    <location>
        <begin position="288"/>
        <end position="302"/>
    </location>
</feature>
<dbReference type="eggNOG" id="ENOG5032YEX">
    <property type="taxonomic scope" value="Bacteria"/>
</dbReference>
<evidence type="ECO:0000313" key="3">
    <source>
        <dbReference type="Proteomes" id="UP000008808"/>
    </source>
</evidence>
<proteinExistence type="predicted"/>
<evidence type="ECO:0000256" key="1">
    <source>
        <dbReference type="SAM" id="MobiDB-lite"/>
    </source>
</evidence>
<dbReference type="Proteomes" id="UP000008808">
    <property type="component" value="Chromosome"/>
</dbReference>
<feature type="region of interest" description="Disordered" evidence="1">
    <location>
        <begin position="280"/>
        <end position="302"/>
    </location>
</feature>